<dbReference type="RefSeq" id="WP_048654711.1">
    <property type="nucleotide sequence ID" value="NZ_CP049044.1"/>
</dbReference>
<dbReference type="GeneID" id="96618240"/>
<evidence type="ECO:0000313" key="2">
    <source>
        <dbReference type="EMBL" id="SDU17393.1"/>
    </source>
</evidence>
<sequence length="587" mass="67984">MKHSVFETRSVHDLISNKNGHPNQFWIPAYQRGYRWKPTQVVQLLDDVREFGKRANSLPEEYYCLQPLVLKAASDVYEVVDGQQRLTTLLLILRHFNERMAPKYQSKHFSLSYETRPELPRFLDDPSAERAARNVDFYYLHQAIEVIEAWFAQREHEFEGFKATLLNKTRVIWYELDEHENAVEAFTRLNVGKIPLTNDELIRALFLRHPVNDGDGVTGEQLQIAHEWDQLEKALQNDAFWYFLNAEKGTTHNRIGFLFSLVAKLEGELNVDQRYGVFHAYSRRLGLPGAGAAQEWRRVKQVFMQIEEWFEDRRLYHIIGFLVQQGVAVDAVLSWAAKGPKAEFEALLRREAFFRLTGKRLEAFTPVEQLQTELQGFLQALVYSKSDAAKIRASLLMFNLATLLQSKASNTRFPFDSFKKESWDIEHIRSVTSSPPVDKADQENWLRHACAQLRAIGLFDLRCEEIETYLAVPKPTSDAFKTLYSHVLTDFQENQEVDDGIANLTLLDLHTNRSYKNAVFAVKRDHILALDKSGVFVPLCTRNLFLKGYSQNVDHLLFWSAKDSKSYFKALHDALAGFFWQAQEHNA</sequence>
<dbReference type="InterPro" id="IPR004919">
    <property type="entry name" value="GmrSD_N"/>
</dbReference>
<gene>
    <name evidence="2" type="ORF">SAMN04490201_0505</name>
</gene>
<protein>
    <recommendedName>
        <fullName evidence="1">GmrSD restriction endonucleases N-terminal domain-containing protein</fullName>
    </recommendedName>
</protein>
<dbReference type="PANTHER" id="PTHR35149">
    <property type="entry name" value="SLL5132 PROTEIN"/>
    <property type="match status" value="1"/>
</dbReference>
<name>A0ABY0VFC9_9PSED</name>
<dbReference type="EMBL" id="LT629795">
    <property type="protein sequence ID" value="SDU17393.1"/>
    <property type="molecule type" value="Genomic_DNA"/>
</dbReference>
<dbReference type="PANTHER" id="PTHR35149:SF2">
    <property type="entry name" value="DUF262 DOMAIN-CONTAINING PROTEIN"/>
    <property type="match status" value="1"/>
</dbReference>
<evidence type="ECO:0000313" key="3">
    <source>
        <dbReference type="Proteomes" id="UP000182058"/>
    </source>
</evidence>
<dbReference type="Pfam" id="PF03235">
    <property type="entry name" value="GmrSD_N"/>
    <property type="match status" value="1"/>
</dbReference>
<accession>A0ABY0VFC9</accession>
<reference evidence="2 3" key="1">
    <citation type="submission" date="2016-10" db="EMBL/GenBank/DDBJ databases">
        <authorList>
            <person name="Varghese N."/>
            <person name="Submissions S."/>
        </authorList>
    </citation>
    <scope>NUCLEOTIDE SEQUENCE [LARGE SCALE GENOMIC DNA]</scope>
    <source>
        <strain evidence="2 3">BS3667</strain>
    </source>
</reference>
<feature type="domain" description="GmrSD restriction endonucleases N-terminal" evidence="1">
    <location>
        <begin position="12"/>
        <end position="207"/>
    </location>
</feature>
<keyword evidence="3" id="KW-1185">Reference proteome</keyword>
<dbReference type="Proteomes" id="UP000182058">
    <property type="component" value="Chromosome I"/>
</dbReference>
<evidence type="ECO:0000259" key="1">
    <source>
        <dbReference type="Pfam" id="PF03235"/>
    </source>
</evidence>
<organism evidence="2 3">
    <name type="scientific">Pseudomonas psychrophila</name>
    <dbReference type="NCBI Taxonomy" id="122355"/>
    <lineage>
        <taxon>Bacteria</taxon>
        <taxon>Pseudomonadati</taxon>
        <taxon>Pseudomonadota</taxon>
        <taxon>Gammaproteobacteria</taxon>
        <taxon>Pseudomonadales</taxon>
        <taxon>Pseudomonadaceae</taxon>
        <taxon>Pseudomonas</taxon>
    </lineage>
</organism>
<proteinExistence type="predicted"/>